<evidence type="ECO:0000256" key="2">
    <source>
        <dbReference type="ARBA" id="ARBA00023125"/>
    </source>
</evidence>
<evidence type="ECO:0000256" key="3">
    <source>
        <dbReference type="ARBA" id="ARBA00023163"/>
    </source>
</evidence>
<keyword evidence="2" id="KW-0238">DNA-binding</keyword>
<evidence type="ECO:0000313" key="5">
    <source>
        <dbReference type="EMBL" id="MBZ7986903.1"/>
    </source>
</evidence>
<dbReference type="Gene3D" id="1.10.10.10">
    <property type="entry name" value="Winged helix-like DNA-binding domain superfamily/Winged helix DNA-binding domain"/>
    <property type="match status" value="1"/>
</dbReference>
<dbReference type="SMART" id="SM00347">
    <property type="entry name" value="HTH_MARR"/>
    <property type="match status" value="1"/>
</dbReference>
<dbReference type="InterPro" id="IPR036390">
    <property type="entry name" value="WH_DNA-bd_sf"/>
</dbReference>
<dbReference type="RefSeq" id="WP_172230673.1">
    <property type="nucleotide sequence ID" value="NZ_CP035946.1"/>
</dbReference>
<dbReference type="PRINTS" id="PR00598">
    <property type="entry name" value="HTHMARR"/>
</dbReference>
<name>A0ABS7WQ74_9BACT</name>
<dbReference type="PANTHER" id="PTHR42756">
    <property type="entry name" value="TRANSCRIPTIONAL REGULATOR, MARR"/>
    <property type="match status" value="1"/>
</dbReference>
<feature type="domain" description="HTH marR-type" evidence="4">
    <location>
        <begin position="1"/>
        <end position="136"/>
    </location>
</feature>
<reference evidence="5 6" key="1">
    <citation type="submission" date="2020-07" db="EMBL/GenBank/DDBJ databases">
        <title>Transfer of Campylobacter canadensis to the novel genus Avispirillum gen. nov., that also includes two novel species recovered from migratory waterfowl: Avispirillum anseris sp. nov. and Avispirillum brantae sp. nov.</title>
        <authorList>
            <person name="Miller W.G."/>
            <person name="Chapman M.H."/>
            <person name="Yee E."/>
            <person name="Inglis G.D."/>
        </authorList>
    </citation>
    <scope>NUCLEOTIDE SEQUENCE [LARGE SCALE GENOMIC DNA]</scope>
    <source>
        <strain evidence="5 6">L283</strain>
    </source>
</reference>
<evidence type="ECO:0000259" key="4">
    <source>
        <dbReference type="PROSITE" id="PS50995"/>
    </source>
</evidence>
<organism evidence="5 6">
    <name type="scientific">Campylobacter canadensis</name>
    <dbReference type="NCBI Taxonomy" id="449520"/>
    <lineage>
        <taxon>Bacteria</taxon>
        <taxon>Pseudomonadati</taxon>
        <taxon>Campylobacterota</taxon>
        <taxon>Epsilonproteobacteria</taxon>
        <taxon>Campylobacterales</taxon>
        <taxon>Campylobacteraceae</taxon>
        <taxon>Campylobacter</taxon>
    </lineage>
</organism>
<keyword evidence="1" id="KW-0805">Transcription regulation</keyword>
<dbReference type="Pfam" id="PF01047">
    <property type="entry name" value="MarR"/>
    <property type="match status" value="1"/>
</dbReference>
<keyword evidence="3" id="KW-0804">Transcription</keyword>
<dbReference type="InterPro" id="IPR036388">
    <property type="entry name" value="WH-like_DNA-bd_sf"/>
</dbReference>
<comment type="caution">
    <text evidence="5">The sequence shown here is derived from an EMBL/GenBank/DDBJ whole genome shotgun (WGS) entry which is preliminary data.</text>
</comment>
<sequence>MNSSLFLMGRIKELANEMILEEISKRVEFDLSFSHADILNLLFTNKEFCMVEIAQKIHRSKATVSVLIDKLESNGYILKRQSSSDNRMYLIRASEKTIKLKKHFEEVSKTVFAKLFADFSKAQELMIEELLEKMLNNISNNK</sequence>
<dbReference type="PROSITE" id="PS50995">
    <property type="entry name" value="HTH_MARR_2"/>
    <property type="match status" value="1"/>
</dbReference>
<gene>
    <name evidence="5" type="ORF">AVCANL283_02055</name>
</gene>
<dbReference type="Proteomes" id="UP000786183">
    <property type="component" value="Unassembled WGS sequence"/>
</dbReference>
<accession>A0ABS7WQ74</accession>
<protein>
    <submittedName>
        <fullName evidence="5">MarR family transcriptional regulator</fullName>
    </submittedName>
</protein>
<dbReference type="SUPFAM" id="SSF46785">
    <property type="entry name" value="Winged helix' DNA-binding domain"/>
    <property type="match status" value="1"/>
</dbReference>
<evidence type="ECO:0000313" key="6">
    <source>
        <dbReference type="Proteomes" id="UP000786183"/>
    </source>
</evidence>
<keyword evidence="6" id="KW-1185">Reference proteome</keyword>
<dbReference type="PANTHER" id="PTHR42756:SF1">
    <property type="entry name" value="TRANSCRIPTIONAL REPRESSOR OF EMRAB OPERON"/>
    <property type="match status" value="1"/>
</dbReference>
<dbReference type="InterPro" id="IPR000835">
    <property type="entry name" value="HTH_MarR-typ"/>
</dbReference>
<proteinExistence type="predicted"/>
<evidence type="ECO:0000256" key="1">
    <source>
        <dbReference type="ARBA" id="ARBA00023015"/>
    </source>
</evidence>
<dbReference type="EMBL" id="JACGBB010000003">
    <property type="protein sequence ID" value="MBZ7986903.1"/>
    <property type="molecule type" value="Genomic_DNA"/>
</dbReference>